<dbReference type="EMBL" id="JAVYJV010000016">
    <property type="protein sequence ID" value="KAK4350746.1"/>
    <property type="molecule type" value="Genomic_DNA"/>
</dbReference>
<keyword evidence="4" id="KW-0378">Hydrolase</keyword>
<evidence type="ECO:0000259" key="9">
    <source>
        <dbReference type="Pfam" id="PF00759"/>
    </source>
</evidence>
<evidence type="ECO:0000256" key="6">
    <source>
        <dbReference type="ARBA" id="ARBA00023277"/>
    </source>
</evidence>
<dbReference type="PANTHER" id="PTHR22298">
    <property type="entry name" value="ENDO-1,4-BETA-GLUCANASE"/>
    <property type="match status" value="1"/>
</dbReference>
<keyword evidence="7" id="KW-0326">Glycosidase</keyword>
<dbReference type="AlphaFoldDB" id="A0AAE1RFA0"/>
<dbReference type="Gene3D" id="1.50.10.10">
    <property type="match status" value="2"/>
</dbReference>
<organism evidence="10 11">
    <name type="scientific">Anisodus tanguticus</name>
    <dbReference type="NCBI Taxonomy" id="243964"/>
    <lineage>
        <taxon>Eukaryota</taxon>
        <taxon>Viridiplantae</taxon>
        <taxon>Streptophyta</taxon>
        <taxon>Embryophyta</taxon>
        <taxon>Tracheophyta</taxon>
        <taxon>Spermatophyta</taxon>
        <taxon>Magnoliopsida</taxon>
        <taxon>eudicotyledons</taxon>
        <taxon>Gunneridae</taxon>
        <taxon>Pentapetalae</taxon>
        <taxon>asterids</taxon>
        <taxon>lamiids</taxon>
        <taxon>Solanales</taxon>
        <taxon>Solanaceae</taxon>
        <taxon>Solanoideae</taxon>
        <taxon>Hyoscyameae</taxon>
        <taxon>Anisodus</taxon>
    </lineage>
</organism>
<protein>
    <recommendedName>
        <fullName evidence="3">cellulase</fullName>
        <ecNumber evidence="3">3.2.1.4</ecNumber>
    </recommendedName>
</protein>
<evidence type="ECO:0000256" key="3">
    <source>
        <dbReference type="ARBA" id="ARBA00012601"/>
    </source>
</evidence>
<dbReference type="SUPFAM" id="SSF48208">
    <property type="entry name" value="Six-hairpin glycosidases"/>
    <property type="match status" value="1"/>
</dbReference>
<gene>
    <name evidence="10" type="ORF">RND71_030059</name>
</gene>
<accession>A0AAE1RFA0</accession>
<comment type="caution">
    <text evidence="10">The sequence shown here is derived from an EMBL/GenBank/DDBJ whole genome shotgun (WGS) entry which is preliminary data.</text>
</comment>
<evidence type="ECO:0000313" key="11">
    <source>
        <dbReference type="Proteomes" id="UP001291623"/>
    </source>
</evidence>
<sequence>MIKIEQDELLWAASWLLKATRKPMYWNYVKKNIINFISDIESGLSEFGWDAKHAGINVLISKKIDHRGASLPSIDQHPEKIGCKEGTPYFLSENPNTNLHIGAVVGGPDIKDYFADYRPNSGQSEPAIYVNAPLVGLLAYFKAHP</sequence>
<proteinExistence type="inferred from homology"/>
<evidence type="ECO:0000256" key="8">
    <source>
        <dbReference type="ARBA" id="ARBA00023326"/>
    </source>
</evidence>
<evidence type="ECO:0000256" key="4">
    <source>
        <dbReference type="ARBA" id="ARBA00022801"/>
    </source>
</evidence>
<dbReference type="Proteomes" id="UP001291623">
    <property type="component" value="Unassembled WGS sequence"/>
</dbReference>
<keyword evidence="8" id="KW-0624">Polysaccharide degradation</keyword>
<dbReference type="GO" id="GO:0030245">
    <property type="term" value="P:cellulose catabolic process"/>
    <property type="evidence" value="ECO:0007669"/>
    <property type="project" value="UniProtKB-KW"/>
</dbReference>
<comment type="similarity">
    <text evidence="2">Belongs to the glycosyl hydrolase 9 (cellulase E) family.</text>
</comment>
<dbReference type="EC" id="3.2.1.4" evidence="3"/>
<reference evidence="10" key="1">
    <citation type="submission" date="2023-12" db="EMBL/GenBank/DDBJ databases">
        <title>Genome assembly of Anisodus tanguticus.</title>
        <authorList>
            <person name="Wang Y.-J."/>
        </authorList>
    </citation>
    <scope>NUCLEOTIDE SEQUENCE</scope>
    <source>
        <strain evidence="10">KB-2021</strain>
        <tissue evidence="10">Leaf</tissue>
    </source>
</reference>
<dbReference type="GO" id="GO:0008810">
    <property type="term" value="F:cellulase activity"/>
    <property type="evidence" value="ECO:0007669"/>
    <property type="project" value="UniProtKB-EC"/>
</dbReference>
<evidence type="ECO:0000256" key="1">
    <source>
        <dbReference type="ARBA" id="ARBA00000966"/>
    </source>
</evidence>
<feature type="domain" description="Glycoside hydrolase family 9" evidence="9">
    <location>
        <begin position="62"/>
        <end position="138"/>
    </location>
</feature>
<evidence type="ECO:0000256" key="2">
    <source>
        <dbReference type="ARBA" id="ARBA00007072"/>
    </source>
</evidence>
<evidence type="ECO:0000313" key="10">
    <source>
        <dbReference type="EMBL" id="KAK4350746.1"/>
    </source>
</evidence>
<comment type="catalytic activity">
    <reaction evidence="1">
        <text>Endohydrolysis of (1-&gt;4)-beta-D-glucosidic linkages in cellulose, lichenin and cereal beta-D-glucans.</text>
        <dbReference type="EC" id="3.2.1.4"/>
    </reaction>
</comment>
<evidence type="ECO:0000256" key="5">
    <source>
        <dbReference type="ARBA" id="ARBA00023001"/>
    </source>
</evidence>
<evidence type="ECO:0000256" key="7">
    <source>
        <dbReference type="ARBA" id="ARBA00023295"/>
    </source>
</evidence>
<dbReference type="InterPro" id="IPR008928">
    <property type="entry name" value="6-hairpin_glycosidase_sf"/>
</dbReference>
<dbReference type="InterPro" id="IPR012341">
    <property type="entry name" value="6hp_glycosidase-like_sf"/>
</dbReference>
<keyword evidence="5" id="KW-0136">Cellulose degradation</keyword>
<keyword evidence="11" id="KW-1185">Reference proteome</keyword>
<dbReference type="InterPro" id="IPR001701">
    <property type="entry name" value="Glyco_hydro_9"/>
</dbReference>
<dbReference type="Pfam" id="PF00759">
    <property type="entry name" value="Glyco_hydro_9"/>
    <property type="match status" value="1"/>
</dbReference>
<keyword evidence="6" id="KW-0119">Carbohydrate metabolism</keyword>
<name>A0AAE1RFA0_9SOLA</name>